<organism evidence="2 3">
    <name type="scientific">Lipotes vexillifer</name>
    <name type="common">Yangtze river dolphin</name>
    <dbReference type="NCBI Taxonomy" id="118797"/>
    <lineage>
        <taxon>Eukaryota</taxon>
        <taxon>Metazoa</taxon>
        <taxon>Chordata</taxon>
        <taxon>Craniata</taxon>
        <taxon>Vertebrata</taxon>
        <taxon>Euteleostomi</taxon>
        <taxon>Mammalia</taxon>
        <taxon>Eutheria</taxon>
        <taxon>Laurasiatheria</taxon>
        <taxon>Artiodactyla</taxon>
        <taxon>Whippomorpha</taxon>
        <taxon>Cetacea</taxon>
        <taxon>Odontoceti</taxon>
        <taxon>Lipotidae</taxon>
        <taxon>Lipotes</taxon>
    </lineage>
</organism>
<dbReference type="CTD" id="388533"/>
<dbReference type="FunCoup" id="A0A340YDH6">
    <property type="interactions" value="6"/>
</dbReference>
<accession>A0A340YDH6</accession>
<feature type="signal peptide" evidence="1">
    <location>
        <begin position="1"/>
        <end position="22"/>
    </location>
</feature>
<feature type="chain" id="PRO_5016446210" evidence="1">
    <location>
        <begin position="23"/>
        <end position="100"/>
    </location>
</feature>
<dbReference type="Pfam" id="PF15200">
    <property type="entry name" value="KRTDAP"/>
    <property type="match status" value="1"/>
</dbReference>
<protein>
    <submittedName>
        <fullName evidence="3">Keratinocyte differentiation-associated protein</fullName>
    </submittedName>
</protein>
<dbReference type="GeneID" id="103070715"/>
<proteinExistence type="predicted"/>
<dbReference type="AlphaFoldDB" id="A0A340YDH6"/>
<dbReference type="GO" id="GO:0005615">
    <property type="term" value="C:extracellular space"/>
    <property type="evidence" value="ECO:0007669"/>
    <property type="project" value="TreeGrafter"/>
</dbReference>
<dbReference type="InterPro" id="IPR028196">
    <property type="entry name" value="KRTDAP"/>
</dbReference>
<dbReference type="GO" id="GO:0008544">
    <property type="term" value="P:epidermis development"/>
    <property type="evidence" value="ECO:0007669"/>
    <property type="project" value="TreeGrafter"/>
</dbReference>
<dbReference type="RefSeq" id="XP_007471053.1">
    <property type="nucleotide sequence ID" value="XM_007470991.1"/>
</dbReference>
<gene>
    <name evidence="3" type="primary">KRTDAP</name>
</gene>
<dbReference type="OrthoDB" id="9683223at2759"/>
<dbReference type="InParanoid" id="A0A340YDH6"/>
<dbReference type="PANTHER" id="PTHR36463:SF1">
    <property type="entry name" value="KERATINOCYTE DIFFERENTIATION-ASSOCIATED PROTEIN"/>
    <property type="match status" value="1"/>
</dbReference>
<keyword evidence="2" id="KW-1185">Reference proteome</keyword>
<name>A0A340YDH6_LIPVE</name>
<dbReference type="Proteomes" id="UP000265300">
    <property type="component" value="Unplaced"/>
</dbReference>
<evidence type="ECO:0000313" key="2">
    <source>
        <dbReference type="Proteomes" id="UP000265300"/>
    </source>
</evidence>
<evidence type="ECO:0000256" key="1">
    <source>
        <dbReference type="SAM" id="SignalP"/>
    </source>
</evidence>
<reference evidence="3" key="1">
    <citation type="submission" date="2025-08" db="UniProtKB">
        <authorList>
            <consortium name="RefSeq"/>
        </authorList>
    </citation>
    <scope>IDENTIFICATION</scope>
</reference>
<keyword evidence="1" id="KW-0732">Signal</keyword>
<evidence type="ECO:0000313" key="3">
    <source>
        <dbReference type="RefSeq" id="XP_007471053.1"/>
    </source>
</evidence>
<sequence>MKIPVLAAVVLLSLLAFHSAQGAALGSSEEGITMGNDATGLKETTYAQFPNIDKLRSVPEADDFLNWHAILQSVKRKLPFFNWDAFPKLRGMTGAAADAQ</sequence>
<dbReference type="STRING" id="118797.A0A340YDH6"/>
<dbReference type="KEGG" id="lve:103070715"/>
<dbReference type="PANTHER" id="PTHR36463">
    <property type="entry name" value="KERATINOCYTE DIFFERENTIATION-ASSOCIATED PROTEIN"/>
    <property type="match status" value="1"/>
</dbReference>